<feature type="transmembrane region" description="Helical" evidence="1">
    <location>
        <begin position="183"/>
        <end position="207"/>
    </location>
</feature>
<protein>
    <submittedName>
        <fullName evidence="2">TIGR04222 domain-containing membrane protein</fullName>
    </submittedName>
</protein>
<reference evidence="2 3" key="1">
    <citation type="submission" date="2024-01" db="EMBL/GenBank/DDBJ databases">
        <title>Genomic insights into the taxonomy and metabolism of the cyanobacterium Pannus brasiliensis CCIBt3594.</title>
        <authorList>
            <person name="Machado M."/>
            <person name="Botero N.B."/>
            <person name="Andreote A.P.D."/>
            <person name="Feitosa A.M.T."/>
            <person name="Popin R."/>
            <person name="Sivonen K."/>
            <person name="Fiore M.F."/>
        </authorList>
    </citation>
    <scope>NUCLEOTIDE SEQUENCE [LARGE SCALE GENOMIC DNA]</scope>
    <source>
        <strain evidence="2 3">CCIBt3594</strain>
    </source>
</reference>
<comment type="caution">
    <text evidence="2">The sequence shown here is derived from an EMBL/GenBank/DDBJ whole genome shotgun (WGS) entry which is preliminary data.</text>
</comment>
<keyword evidence="1" id="KW-1133">Transmembrane helix</keyword>
<name>A0AAW9QNM9_9CHRO</name>
<dbReference type="EMBL" id="JBAFSM010000033">
    <property type="protein sequence ID" value="MEG3438688.1"/>
    <property type="molecule type" value="Genomic_DNA"/>
</dbReference>
<dbReference type="Proteomes" id="UP001328733">
    <property type="component" value="Unassembled WGS sequence"/>
</dbReference>
<feature type="transmembrane region" description="Helical" evidence="1">
    <location>
        <begin position="408"/>
        <end position="426"/>
    </location>
</feature>
<keyword evidence="3" id="KW-1185">Reference proteome</keyword>
<organism evidence="2 3">
    <name type="scientific">Pannus brasiliensis CCIBt3594</name>
    <dbReference type="NCBI Taxonomy" id="1427578"/>
    <lineage>
        <taxon>Bacteria</taxon>
        <taxon>Bacillati</taxon>
        <taxon>Cyanobacteriota</taxon>
        <taxon>Cyanophyceae</taxon>
        <taxon>Oscillatoriophycideae</taxon>
        <taxon>Chroococcales</taxon>
        <taxon>Microcystaceae</taxon>
        <taxon>Pannus</taxon>
    </lineage>
</organism>
<sequence length="517" mass="58263">MNPNFDRMTPAEVELYERIQSFSPDRPGDRFPFSKRLAKENGWSPEYTERAIGEYKKFTFLAMVAGHIVSPSEQVDRVWHLHLTYTRSYWEEFCRDVLQQPLHHEPTRGGESERVKFHDLYDRTLESYERFFGEVPPPDIWPPAKIRFGKDLHFVWINTRENWILPKIDWLSFGKVKRKKIKFIFVLLLISMMIISGHSSAGTLHLIDFTGQPFSPPQLPPRTTAETLDPIDFTGPRFLFFYSLISLFGLGIAYWSRRSLCSTNNGNPPPENLTPYEIAYLAGGKSRVRTTAIASLLQQGFAEIVDDPSSNPPKAIGIKKEVDLNSITDPIEKEVAQKISRGDEINALLFYARLNLEYKLKERLQQLGLLLTEQRAAKAHIYPAMILIFLLGLGVLKILVGLSRGSPVLFLIFLCFGLLYLSGQLFQKPSVSVSGERFLAEFRNRQYSSLKTANKDDPELLLSIAMFGTGVLVWKDCWPELYRVLYPSVSRPNSNDGGGGCGGGGCGCGGCGGCGCG</sequence>
<dbReference type="InterPro" id="IPR026467">
    <property type="entry name" value="Ser/Gly_Cys_C_dom"/>
</dbReference>
<keyword evidence="1" id="KW-0812">Transmembrane</keyword>
<evidence type="ECO:0000313" key="2">
    <source>
        <dbReference type="EMBL" id="MEG3438688.1"/>
    </source>
</evidence>
<dbReference type="AlphaFoldDB" id="A0AAW9QNM9"/>
<dbReference type="RefSeq" id="WP_332866172.1">
    <property type="nucleotide sequence ID" value="NZ_JBAFSM010000033.1"/>
</dbReference>
<keyword evidence="1" id="KW-0472">Membrane</keyword>
<accession>A0AAW9QNM9</accession>
<gene>
    <name evidence="2" type="ORF">V0288_16275</name>
</gene>
<feature type="transmembrane region" description="Helical" evidence="1">
    <location>
        <begin position="381"/>
        <end position="402"/>
    </location>
</feature>
<evidence type="ECO:0000256" key="1">
    <source>
        <dbReference type="SAM" id="Phobius"/>
    </source>
</evidence>
<dbReference type="NCBIfam" id="TIGR04222">
    <property type="entry name" value="near_uncomplex"/>
    <property type="match status" value="1"/>
</dbReference>
<proteinExistence type="predicted"/>
<evidence type="ECO:0000313" key="3">
    <source>
        <dbReference type="Proteomes" id="UP001328733"/>
    </source>
</evidence>
<feature type="transmembrane region" description="Helical" evidence="1">
    <location>
        <begin position="238"/>
        <end position="255"/>
    </location>
</feature>